<feature type="region of interest" description="Disordered" evidence="1">
    <location>
        <begin position="782"/>
        <end position="807"/>
    </location>
</feature>
<sequence>MNDLTPAAFGYTDGDVDTNNSANVTLNELAAQRISRRQTLRGGSAIVAATLGASVLSACDSDDDGFNPPIVTGPVTSLTTASGRTVALTGTADANGNQSWVQVSGPVVTLTGATSANASFLAPSVSTATQFVFRYVTGNGNATSQADTNVTVNPAQLGFTAVAKNKLDVVSVPTGYKVQVVNRTGDPIAAAVPAYKNDGTDTNFAQRIGDHGDALYWYGLAATGTARDATSSTRGLLVQNHENINIQYLHPAGPTNAPAGPRPEAEAIKEIECHGVSITEVSEGTGRAWTVLQTGALNRRITPNTPVVFNGPVKGSDLLKTVFSADGTTGRGTINNCANGTTPWGTAITCEENWAGYFRRASTDVAGRTAKEITALTRYGVTNGSTNPVGNFGWATVTPADASSTVFKRWDARVTGASATADFRNEPNQMGWVVEIDPYDASKAPRKRTALGRLGHEGCWPGAFVVGKKPAWYMGDDSRREYLYKFVSATAWVAADATAADRLAIGDKYLDSGTLYVAKFAADGSGTWLPLVFGQNGITAAATYPFADQADVLVHARLAADVVGATPMDRPEWTAVNPVTGEVYLTLTNNNAAGRPLAGTDAANPRHYNDPTGAAATAQFGNPNGHIIRLKETGDTTEATAFTWDIYLFGAGADLDAANINVSGLTADQDFSSPDGLYFSRPTNAAGQVKPLLWIETDDGAYTDVTNCMLLAAQPGTVGDGGARTITNTGTGGVTATQATRVGAAPTAATLKRFLVGPVECEITGIDSTPDGRTIFVGIQHPGEGGTPAAPSSHWPDSQATGTAGATVRPRSAVAVITKNDGGVVGL</sequence>
<organism evidence="2 3">
    <name type="scientific">Sphingomonas gei</name>
    <dbReference type="NCBI Taxonomy" id="1395960"/>
    <lineage>
        <taxon>Bacteria</taxon>
        <taxon>Pseudomonadati</taxon>
        <taxon>Pseudomonadota</taxon>
        <taxon>Alphaproteobacteria</taxon>
        <taxon>Sphingomonadales</taxon>
        <taxon>Sphingomonadaceae</taxon>
        <taxon>Sphingomonas</taxon>
    </lineage>
</organism>
<gene>
    <name evidence="2" type="ORF">E5A73_09045</name>
</gene>
<dbReference type="OrthoDB" id="9801383at2"/>
<dbReference type="InterPro" id="IPR008557">
    <property type="entry name" value="PhoX"/>
</dbReference>
<dbReference type="Pfam" id="PF05787">
    <property type="entry name" value="PhoX"/>
    <property type="match status" value="1"/>
</dbReference>
<dbReference type="AlphaFoldDB" id="A0A4S1XEJ3"/>
<dbReference type="PANTHER" id="PTHR35399:SF2">
    <property type="entry name" value="DUF839 DOMAIN-CONTAINING PROTEIN"/>
    <property type="match status" value="1"/>
</dbReference>
<evidence type="ECO:0000313" key="3">
    <source>
        <dbReference type="Proteomes" id="UP000306147"/>
    </source>
</evidence>
<comment type="caution">
    <text evidence="2">The sequence shown here is derived from an EMBL/GenBank/DDBJ whole genome shotgun (WGS) entry which is preliminary data.</text>
</comment>
<evidence type="ECO:0000256" key="1">
    <source>
        <dbReference type="SAM" id="MobiDB-lite"/>
    </source>
</evidence>
<protein>
    <submittedName>
        <fullName evidence="2">PhoX family phosphatase</fullName>
    </submittedName>
</protein>
<accession>A0A4S1XEJ3</accession>
<dbReference type="Gene3D" id="2.60.40.3010">
    <property type="match status" value="1"/>
</dbReference>
<dbReference type="RefSeq" id="WP_135963485.1">
    <property type="nucleotide sequence ID" value="NZ_SRXT01000003.1"/>
</dbReference>
<dbReference type="Proteomes" id="UP000306147">
    <property type="component" value="Unassembled WGS sequence"/>
</dbReference>
<proteinExistence type="predicted"/>
<dbReference type="PANTHER" id="PTHR35399">
    <property type="entry name" value="SLR8030 PROTEIN"/>
    <property type="match status" value="1"/>
</dbReference>
<keyword evidence="3" id="KW-1185">Reference proteome</keyword>
<evidence type="ECO:0000313" key="2">
    <source>
        <dbReference type="EMBL" id="TGX54247.1"/>
    </source>
</evidence>
<dbReference type="EMBL" id="SRXT01000003">
    <property type="protein sequence ID" value="TGX54247.1"/>
    <property type="molecule type" value="Genomic_DNA"/>
</dbReference>
<name>A0A4S1XEJ3_9SPHN</name>
<reference evidence="2 3" key="1">
    <citation type="submission" date="2019-04" db="EMBL/GenBank/DDBJ databases">
        <title>Sphingomonas psychrotolerans sp. nov., isolated from soil in the Tianshan Mountains, Xinjiang, China.</title>
        <authorList>
            <person name="Luo Y."/>
            <person name="Sheng H."/>
        </authorList>
    </citation>
    <scope>NUCLEOTIDE SEQUENCE [LARGE SCALE GENOMIC DNA]</scope>
    <source>
        <strain evidence="2 3">ZFGT-11</strain>
    </source>
</reference>
<feature type="compositionally biased region" description="Polar residues" evidence="1">
    <location>
        <begin position="795"/>
        <end position="804"/>
    </location>
</feature>